<keyword evidence="1" id="KW-0732">Signal</keyword>
<evidence type="ECO:0000313" key="2">
    <source>
        <dbReference type="EMBL" id="UYQ91546.1"/>
    </source>
</evidence>
<proteinExistence type="predicted"/>
<accession>A0ABY6IWG9</accession>
<keyword evidence="3" id="KW-1185">Reference proteome</keyword>
<organism evidence="2 3">
    <name type="scientific">Chitinophaga horti</name>
    <dbReference type="NCBI Taxonomy" id="2920382"/>
    <lineage>
        <taxon>Bacteria</taxon>
        <taxon>Pseudomonadati</taxon>
        <taxon>Bacteroidota</taxon>
        <taxon>Chitinophagia</taxon>
        <taxon>Chitinophagales</taxon>
        <taxon>Chitinophagaceae</taxon>
        <taxon>Chitinophaga</taxon>
    </lineage>
</organism>
<feature type="signal peptide" evidence="1">
    <location>
        <begin position="1"/>
        <end position="19"/>
    </location>
</feature>
<evidence type="ECO:0008006" key="4">
    <source>
        <dbReference type="Google" id="ProtNLM"/>
    </source>
</evidence>
<feature type="chain" id="PRO_5046407968" description="Outer membrane protein beta-barrel domain-containing protein" evidence="1">
    <location>
        <begin position="20"/>
        <end position="275"/>
    </location>
</feature>
<reference evidence="2" key="1">
    <citation type="submission" date="2022-10" db="EMBL/GenBank/DDBJ databases">
        <title>Chitinophaga sp. nov., isolated from soil.</title>
        <authorList>
            <person name="Jeon C.O."/>
        </authorList>
    </citation>
    <scope>NUCLEOTIDE SEQUENCE</scope>
    <source>
        <strain evidence="2">R8</strain>
    </source>
</reference>
<dbReference type="RefSeq" id="WP_264279954.1">
    <property type="nucleotide sequence ID" value="NZ_CP107006.1"/>
</dbReference>
<dbReference type="Proteomes" id="UP001162741">
    <property type="component" value="Chromosome"/>
</dbReference>
<name>A0ABY6IWG9_9BACT</name>
<protein>
    <recommendedName>
        <fullName evidence="4">Outer membrane protein beta-barrel domain-containing protein</fullName>
    </recommendedName>
</protein>
<evidence type="ECO:0000313" key="3">
    <source>
        <dbReference type="Proteomes" id="UP001162741"/>
    </source>
</evidence>
<dbReference type="EMBL" id="CP107006">
    <property type="protein sequence ID" value="UYQ91546.1"/>
    <property type="molecule type" value="Genomic_DNA"/>
</dbReference>
<sequence>MKKTYLILLLLLAGGTLQAQSSKQTKKEEKEQRKLKRISLFKEIEEGENTYNREFSMGGRLNTDGWSGFLELGYKKTRTTTNYFQFEFAEKKHPKQDRATNTITTNFGWFNTNPYVYGKQNNFFQAKFGAGQRKLIGGKGNKNGVEVTGVYYGGISFGLMKPYYLDLMETPNDVNNREQTKYTFEDRDRFLNRELIYGGGGFFKGWGELKFAPGLHAKSGLRFDWARFNDVISALEVGLNAEIYSKEVPIMVEYDPKRFFFNAYLSLQFGKRWNK</sequence>
<evidence type="ECO:0000256" key="1">
    <source>
        <dbReference type="SAM" id="SignalP"/>
    </source>
</evidence>
<gene>
    <name evidence="2" type="ORF">MKQ68_15755</name>
</gene>